<comment type="caution">
    <text evidence="2">The sequence shown here is derived from an EMBL/GenBank/DDBJ whole genome shotgun (WGS) entry which is preliminary data.</text>
</comment>
<evidence type="ECO:0000313" key="3">
    <source>
        <dbReference type="Proteomes" id="UP001201163"/>
    </source>
</evidence>
<keyword evidence="3" id="KW-1185">Reference proteome</keyword>
<evidence type="ECO:0000259" key="1">
    <source>
        <dbReference type="PROSITE" id="PS50181"/>
    </source>
</evidence>
<accession>A0AAD4Q8U1</accession>
<dbReference type="SUPFAM" id="SSF81383">
    <property type="entry name" value="F-box domain"/>
    <property type="match status" value="1"/>
</dbReference>
<proteinExistence type="predicted"/>
<dbReference type="EMBL" id="JAKELL010000112">
    <property type="protein sequence ID" value="KAH8981659.1"/>
    <property type="molecule type" value="Genomic_DNA"/>
</dbReference>
<dbReference type="InterPro" id="IPR036047">
    <property type="entry name" value="F-box-like_dom_sf"/>
</dbReference>
<name>A0AAD4Q8U1_9AGAM</name>
<evidence type="ECO:0000313" key="2">
    <source>
        <dbReference type="EMBL" id="KAH8981659.1"/>
    </source>
</evidence>
<dbReference type="SMART" id="SM00256">
    <property type="entry name" value="FBOX"/>
    <property type="match status" value="1"/>
</dbReference>
<dbReference type="Proteomes" id="UP001201163">
    <property type="component" value="Unassembled WGS sequence"/>
</dbReference>
<sequence>MLFRLLTLSPELLVQIISYLSFKDIISCEVSCRHLNSVIKNSVLLKYLKEAGRTGVYDPLTPGLTFPERIEKLRRWEKAWEDLDIPETTARVTFDLDIWSPLIGSLHNGHLVVTDADPVVYAYSDLSCLPRALPIRSIEFGNLTLVREGLLHAFAFADEYNLVVMISTGELADAEDFSYDICPRPPTITLDVRILTLSESIAHPLAKSPQIDVFLKSRFLLGCTLDARIAGNCLVILTCHVWSCEFDEIHLIYWREGTVHCLRRSPPSTYFPQVTFLSEDTLVLVQKQGNALELCRIAPGDTPVLVTHSVLVLPALQRGISCIMVECQGDQVVPSGDLLTRSRRLHFVSDPNATVLCFTLGFRQVVGGLDYLRSVSFWVRRCSLYEYAIRGGNQEHPWEAWGPSVTRWTDWEHGLAPCRPGGSRSALFPMLIEVGAGNPIVIRDFHPERVRRALARNQSPSSSKGRLKVVTESSKIEKGDEFLNDIVSSLPYCEATSEKRYGYHEVLIDDERIVGITRGDDEGVIDIHLML</sequence>
<dbReference type="Pfam" id="PF12937">
    <property type="entry name" value="F-box-like"/>
    <property type="match status" value="1"/>
</dbReference>
<dbReference type="Gene3D" id="1.20.1280.50">
    <property type="match status" value="1"/>
</dbReference>
<dbReference type="AlphaFoldDB" id="A0AAD4Q8U1"/>
<gene>
    <name evidence="2" type="ORF">EDB92DRAFT_175239</name>
</gene>
<organism evidence="2 3">
    <name type="scientific">Lactarius akahatsu</name>
    <dbReference type="NCBI Taxonomy" id="416441"/>
    <lineage>
        <taxon>Eukaryota</taxon>
        <taxon>Fungi</taxon>
        <taxon>Dikarya</taxon>
        <taxon>Basidiomycota</taxon>
        <taxon>Agaricomycotina</taxon>
        <taxon>Agaricomycetes</taxon>
        <taxon>Russulales</taxon>
        <taxon>Russulaceae</taxon>
        <taxon>Lactarius</taxon>
    </lineage>
</organism>
<dbReference type="PROSITE" id="PS50181">
    <property type="entry name" value="FBOX"/>
    <property type="match status" value="1"/>
</dbReference>
<protein>
    <recommendedName>
        <fullName evidence="1">F-box domain-containing protein</fullName>
    </recommendedName>
</protein>
<reference evidence="2" key="1">
    <citation type="submission" date="2022-01" db="EMBL/GenBank/DDBJ databases">
        <title>Comparative genomics reveals a dynamic genome evolution in the ectomycorrhizal milk-cap (Lactarius) mushrooms.</title>
        <authorList>
            <consortium name="DOE Joint Genome Institute"/>
            <person name="Lebreton A."/>
            <person name="Tang N."/>
            <person name="Kuo A."/>
            <person name="LaButti K."/>
            <person name="Drula E."/>
            <person name="Barry K."/>
            <person name="Clum A."/>
            <person name="Lipzen A."/>
            <person name="Mousain D."/>
            <person name="Ng V."/>
            <person name="Wang R."/>
            <person name="Wang X."/>
            <person name="Dai Y."/>
            <person name="Henrissat B."/>
            <person name="Grigoriev I.V."/>
            <person name="Guerin-Laguette A."/>
            <person name="Yu F."/>
            <person name="Martin F.M."/>
        </authorList>
    </citation>
    <scope>NUCLEOTIDE SEQUENCE</scope>
    <source>
        <strain evidence="2">QP</strain>
    </source>
</reference>
<feature type="domain" description="F-box" evidence="1">
    <location>
        <begin position="2"/>
        <end position="48"/>
    </location>
</feature>
<dbReference type="InterPro" id="IPR001810">
    <property type="entry name" value="F-box_dom"/>
</dbReference>